<dbReference type="GO" id="GO:0006357">
    <property type="term" value="P:regulation of transcription by RNA polymerase II"/>
    <property type="evidence" value="ECO:0007669"/>
    <property type="project" value="TreeGrafter"/>
</dbReference>
<dbReference type="InterPro" id="IPR045183">
    <property type="entry name" value="Ebi-like"/>
</dbReference>
<evidence type="ECO:0000313" key="6">
    <source>
        <dbReference type="Proteomes" id="UP000095281"/>
    </source>
</evidence>
<dbReference type="SMART" id="SM00667">
    <property type="entry name" value="LisH"/>
    <property type="match status" value="1"/>
</dbReference>
<evidence type="ECO:0000256" key="3">
    <source>
        <dbReference type="ARBA" id="ARBA00022737"/>
    </source>
</evidence>
<dbReference type="Proteomes" id="UP000095281">
    <property type="component" value="Unplaced"/>
</dbReference>
<keyword evidence="6" id="KW-1185">Reference proteome</keyword>
<name>A0A1I8BEG5_MELHA</name>
<accession>A0A1I8BEG5</accession>
<dbReference type="PANTHER" id="PTHR22846:SF2">
    <property type="entry name" value="F-BOX-LIKE_WD REPEAT-CONTAINING PROTEIN EBI"/>
    <property type="match status" value="1"/>
</dbReference>
<feature type="compositionally biased region" description="Low complexity" evidence="5">
    <location>
        <begin position="163"/>
        <end position="177"/>
    </location>
</feature>
<feature type="region of interest" description="Disordered" evidence="5">
    <location>
        <begin position="373"/>
        <end position="404"/>
    </location>
</feature>
<evidence type="ECO:0000256" key="4">
    <source>
        <dbReference type="ARBA" id="ARBA00023242"/>
    </source>
</evidence>
<organism evidence="6 7">
    <name type="scientific">Meloidogyne hapla</name>
    <name type="common">Root-knot nematode worm</name>
    <dbReference type="NCBI Taxonomy" id="6305"/>
    <lineage>
        <taxon>Eukaryota</taxon>
        <taxon>Metazoa</taxon>
        <taxon>Ecdysozoa</taxon>
        <taxon>Nematoda</taxon>
        <taxon>Chromadorea</taxon>
        <taxon>Rhabditida</taxon>
        <taxon>Tylenchina</taxon>
        <taxon>Tylenchomorpha</taxon>
        <taxon>Tylenchoidea</taxon>
        <taxon>Meloidogynidae</taxon>
        <taxon>Meloidogyninae</taxon>
        <taxon>Meloidogyne</taxon>
    </lineage>
</organism>
<feature type="compositionally biased region" description="Polar residues" evidence="5">
    <location>
        <begin position="130"/>
        <end position="162"/>
    </location>
</feature>
<feature type="region of interest" description="Disordered" evidence="5">
    <location>
        <begin position="109"/>
        <end position="177"/>
    </location>
</feature>
<reference evidence="7" key="1">
    <citation type="submission" date="2016-11" db="UniProtKB">
        <authorList>
            <consortium name="WormBaseParasite"/>
        </authorList>
    </citation>
    <scope>IDENTIFICATION</scope>
</reference>
<evidence type="ECO:0000256" key="5">
    <source>
        <dbReference type="SAM" id="MobiDB-lite"/>
    </source>
</evidence>
<evidence type="ECO:0000256" key="2">
    <source>
        <dbReference type="ARBA" id="ARBA00022574"/>
    </source>
</evidence>
<feature type="compositionally biased region" description="Low complexity" evidence="5">
    <location>
        <begin position="222"/>
        <end position="243"/>
    </location>
</feature>
<keyword evidence="2" id="KW-0853">WD repeat</keyword>
<keyword evidence="4" id="KW-0539">Nucleus</keyword>
<proteinExistence type="predicted"/>
<dbReference type="Gene3D" id="1.20.960.30">
    <property type="match status" value="1"/>
</dbReference>
<dbReference type="GO" id="GO:0000118">
    <property type="term" value="C:histone deacetylase complex"/>
    <property type="evidence" value="ECO:0007669"/>
    <property type="project" value="TreeGrafter"/>
</dbReference>
<evidence type="ECO:0000256" key="1">
    <source>
        <dbReference type="ARBA" id="ARBA00004123"/>
    </source>
</evidence>
<feature type="region of interest" description="Disordered" evidence="5">
    <location>
        <begin position="205"/>
        <end position="276"/>
    </location>
</feature>
<dbReference type="GO" id="GO:0003714">
    <property type="term" value="F:transcription corepressor activity"/>
    <property type="evidence" value="ECO:0007669"/>
    <property type="project" value="InterPro"/>
</dbReference>
<sequence length="459" mass="49021">MAFNSDEVNLLVYRYLEESGFRHSAFTFGYESSVLNAGLDSMSIPRGALMSLLQKGVLFAEAEVFSLLTDGELDSRFEKAIGCMTILECAMCDSAKTKALSRRLMVATTSSATSSTNTQQQQRLHGPLIDQQNSIQQQRRTPSRLTPQTQIATTSSSDQQHQSIITPTTSSTNSPANSLLQNHVLSINPTSRSNEFNSSLSNKQQITANQQIGRDRSDFSINSSNGGRNIQQNQQQNPSSPSPHSLQYPPRASSSSSATSSFPSFRGGGTSSYQQQIQSNDRLCQVVEQVAACNPTLTSTSSTSVTVSNHLHPGTAATSLMNAYHPFYQQQHTFKQHAVTTLAATTAATSSFLPTTGIQMSNGAMNGPTASVSFPTSLSSNLSSTTPHHQQHNLHPHQTTPHNLLGATTLNQQQTAEMTRLMLNGGNNAAAAAAAAYNMASSGGSSISHSLKRSAGGNG</sequence>
<dbReference type="WBParaSite" id="MhA1_Contig2080.frz3.gene4">
    <property type="protein sequence ID" value="MhA1_Contig2080.frz3.gene4"/>
    <property type="gene ID" value="MhA1_Contig2080.frz3.gene4"/>
</dbReference>
<evidence type="ECO:0000313" key="7">
    <source>
        <dbReference type="WBParaSite" id="MhA1_Contig2080.frz3.gene4"/>
    </source>
</evidence>
<feature type="compositionally biased region" description="Low complexity" evidence="5">
    <location>
        <begin position="373"/>
        <end position="388"/>
    </location>
</feature>
<protein>
    <submittedName>
        <fullName evidence="7">LisH domain-containing protein</fullName>
    </submittedName>
</protein>
<comment type="subcellular location">
    <subcellularLocation>
        <location evidence="1">Nucleus</location>
    </subcellularLocation>
</comment>
<dbReference type="AlphaFoldDB" id="A0A1I8BEG5"/>
<feature type="compositionally biased region" description="Low complexity" evidence="5">
    <location>
        <begin position="250"/>
        <end position="265"/>
    </location>
</feature>
<dbReference type="PANTHER" id="PTHR22846">
    <property type="entry name" value="WD40 REPEAT PROTEIN"/>
    <property type="match status" value="1"/>
</dbReference>
<feature type="compositionally biased region" description="Low complexity" evidence="5">
    <location>
        <begin position="109"/>
        <end position="122"/>
    </location>
</feature>
<keyword evidence="3" id="KW-0677">Repeat</keyword>
<dbReference type="InterPro" id="IPR006594">
    <property type="entry name" value="LisH"/>
</dbReference>
<dbReference type="PROSITE" id="PS50896">
    <property type="entry name" value="LISH"/>
    <property type="match status" value="1"/>
</dbReference>
<dbReference type="Pfam" id="PF08513">
    <property type="entry name" value="LisH"/>
    <property type="match status" value="1"/>
</dbReference>